<keyword evidence="1" id="KW-0677">Repeat</keyword>
<name>A0A1G6X0B9_9PSEU</name>
<reference evidence="5" key="1">
    <citation type="submission" date="2016-10" db="EMBL/GenBank/DDBJ databases">
        <authorList>
            <person name="Varghese N."/>
            <person name="Submissions S."/>
        </authorList>
    </citation>
    <scope>NUCLEOTIDE SEQUENCE [LARGE SCALE GENOMIC DNA]</scope>
    <source>
        <strain evidence="5">IBRC-M 10403</strain>
    </source>
</reference>
<evidence type="ECO:0000256" key="3">
    <source>
        <dbReference type="PROSITE-ProRule" id="PRU00023"/>
    </source>
</evidence>
<keyword evidence="2 3" id="KW-0040">ANK repeat</keyword>
<dbReference type="Pfam" id="PF00023">
    <property type="entry name" value="Ank"/>
    <property type="match status" value="1"/>
</dbReference>
<accession>A0A1G6X0B9</accession>
<evidence type="ECO:0000313" key="4">
    <source>
        <dbReference type="EMBL" id="SDD71680.1"/>
    </source>
</evidence>
<dbReference type="Gene3D" id="1.25.40.20">
    <property type="entry name" value="Ankyrin repeat-containing domain"/>
    <property type="match status" value="3"/>
</dbReference>
<dbReference type="AlphaFoldDB" id="A0A1G6X0B9"/>
<dbReference type="InterPro" id="IPR050745">
    <property type="entry name" value="Multifunctional_regulatory"/>
</dbReference>
<dbReference type="InterPro" id="IPR036770">
    <property type="entry name" value="Ankyrin_rpt-contain_sf"/>
</dbReference>
<evidence type="ECO:0000313" key="5">
    <source>
        <dbReference type="Proteomes" id="UP000199501"/>
    </source>
</evidence>
<dbReference type="SUPFAM" id="SSF48403">
    <property type="entry name" value="Ankyrin repeat"/>
    <property type="match status" value="1"/>
</dbReference>
<dbReference type="PANTHER" id="PTHR24189">
    <property type="entry name" value="MYOTROPHIN"/>
    <property type="match status" value="1"/>
</dbReference>
<keyword evidence="5" id="KW-1185">Reference proteome</keyword>
<dbReference type="RefSeq" id="WP_091455867.1">
    <property type="nucleotide sequence ID" value="NZ_FMZZ01000016.1"/>
</dbReference>
<proteinExistence type="predicted"/>
<protein>
    <submittedName>
        <fullName evidence="4">Ankyrin repeat-containing protein</fullName>
    </submittedName>
</protein>
<dbReference type="STRING" id="1271860.SAMN05216174_11650"/>
<dbReference type="PANTHER" id="PTHR24189:SF50">
    <property type="entry name" value="ANKYRIN REPEAT AND SOCS BOX PROTEIN 2"/>
    <property type="match status" value="1"/>
</dbReference>
<evidence type="ECO:0000256" key="1">
    <source>
        <dbReference type="ARBA" id="ARBA00022737"/>
    </source>
</evidence>
<dbReference type="Proteomes" id="UP000199501">
    <property type="component" value="Unassembled WGS sequence"/>
</dbReference>
<dbReference type="EMBL" id="FMZZ01000016">
    <property type="protein sequence ID" value="SDD71680.1"/>
    <property type="molecule type" value="Genomic_DNA"/>
</dbReference>
<evidence type="ECO:0000256" key="2">
    <source>
        <dbReference type="ARBA" id="ARBA00023043"/>
    </source>
</evidence>
<dbReference type="InterPro" id="IPR002110">
    <property type="entry name" value="Ankyrin_rpt"/>
</dbReference>
<dbReference type="PROSITE" id="PS50297">
    <property type="entry name" value="ANK_REP_REGION"/>
    <property type="match status" value="1"/>
</dbReference>
<dbReference type="PROSITE" id="PS50088">
    <property type="entry name" value="ANK_REPEAT"/>
    <property type="match status" value="2"/>
</dbReference>
<sequence>MAARDLPDNAKLEDLEKQARDLLDQHAAGGAWATALVEKFLPSAPPTVESARLVVARQYDFPEWQSLVDHLRLIERHTRFPHRATDFADPADEFLAHACLTYGVDSPQRVERAAALLAEHPAIADSDIHTAAALGDADRTRALLAHDPTLATRPGGPHDWEPLLYLAYSRLDGGDPLATASRLLDAGADPNAGYLWEGLPSPFTALTGVLGEGEDAANQPQHRLAIPLARLLLTAGADPNDSQALYNRMFGRDDSHLRLLFEFGLGTGDGGPWHARLAPRHPTPAEMLHDQLLWAAANNHPDRVALLLSHGVDPNADFPGHPAHHGRGPLELAIRAGNTEIADRLTAAGAHPVTLDEVALLVAAALRGDATAVHAAPPDLLARAKNEHPHAVVQAAIQARPTAIRVLTEAGWDINAAARETALHQAAFTGNLPLVRLLLNLGADPSTEDFEFGSTPLDWAEHNHQHEVAAFLRSYSPTS</sequence>
<feature type="repeat" description="ANK" evidence="3">
    <location>
        <begin position="418"/>
        <end position="450"/>
    </location>
</feature>
<feature type="repeat" description="ANK" evidence="3">
    <location>
        <begin position="325"/>
        <end position="357"/>
    </location>
</feature>
<dbReference type="Pfam" id="PF12796">
    <property type="entry name" value="Ank_2"/>
    <property type="match status" value="1"/>
</dbReference>
<organism evidence="4 5">
    <name type="scientific">Actinokineospora iranica</name>
    <dbReference type="NCBI Taxonomy" id="1271860"/>
    <lineage>
        <taxon>Bacteria</taxon>
        <taxon>Bacillati</taxon>
        <taxon>Actinomycetota</taxon>
        <taxon>Actinomycetes</taxon>
        <taxon>Pseudonocardiales</taxon>
        <taxon>Pseudonocardiaceae</taxon>
        <taxon>Actinokineospora</taxon>
    </lineage>
</organism>
<dbReference type="SMART" id="SM00248">
    <property type="entry name" value="ANK"/>
    <property type="match status" value="7"/>
</dbReference>
<gene>
    <name evidence="4" type="ORF">SAMN05216174_11650</name>
</gene>
<dbReference type="OrthoDB" id="928522at2"/>